<dbReference type="EMBL" id="CAJZBQ010000052">
    <property type="protein sequence ID" value="CAG9330722.1"/>
    <property type="molecule type" value="Genomic_DNA"/>
</dbReference>
<reference evidence="1" key="1">
    <citation type="submission" date="2021-09" db="EMBL/GenBank/DDBJ databases">
        <authorList>
            <consortium name="AG Swart"/>
            <person name="Singh M."/>
            <person name="Singh A."/>
            <person name="Seah K."/>
            <person name="Emmerich C."/>
        </authorList>
    </citation>
    <scope>NUCLEOTIDE SEQUENCE</scope>
    <source>
        <strain evidence="1">ATCC30299</strain>
    </source>
</reference>
<proteinExistence type="predicted"/>
<accession>A0AAU9JSH3</accession>
<dbReference type="AlphaFoldDB" id="A0AAU9JSH3"/>
<evidence type="ECO:0000313" key="2">
    <source>
        <dbReference type="Proteomes" id="UP001162131"/>
    </source>
</evidence>
<name>A0AAU9JSH3_9CILI</name>
<comment type="caution">
    <text evidence="1">The sequence shown here is derived from an EMBL/GenBank/DDBJ whole genome shotgun (WGS) entry which is preliminary data.</text>
</comment>
<dbReference type="Proteomes" id="UP001162131">
    <property type="component" value="Unassembled WGS sequence"/>
</dbReference>
<sequence>MKTLYHTIFKRSCINSIGTWIIKNEKNIEFIIRESKLSNLFDSPKLWTESLSTLATYQIESNSCDLNFLKKYFSKVWEMDSWYNNILNAEKIMLEILLLTYVSQSFYEEFEELAMKFAFKFFDNAYNHVREYINRDRMFSLIFQSLPKVWKKISKFIAANTNIDQATNSEEFFKIGFLFTLEELHTEYSATTAPEYFIKFIELLISYF</sequence>
<gene>
    <name evidence="1" type="ORF">BSTOLATCC_MIC52138</name>
</gene>
<evidence type="ECO:0000313" key="1">
    <source>
        <dbReference type="EMBL" id="CAG9330722.1"/>
    </source>
</evidence>
<protein>
    <submittedName>
        <fullName evidence="1">Uncharacterized protein</fullName>
    </submittedName>
</protein>
<organism evidence="1 2">
    <name type="scientific">Blepharisma stoltei</name>
    <dbReference type="NCBI Taxonomy" id="1481888"/>
    <lineage>
        <taxon>Eukaryota</taxon>
        <taxon>Sar</taxon>
        <taxon>Alveolata</taxon>
        <taxon>Ciliophora</taxon>
        <taxon>Postciliodesmatophora</taxon>
        <taxon>Heterotrichea</taxon>
        <taxon>Heterotrichida</taxon>
        <taxon>Blepharismidae</taxon>
        <taxon>Blepharisma</taxon>
    </lineage>
</organism>
<keyword evidence="2" id="KW-1185">Reference proteome</keyword>